<proteinExistence type="predicted"/>
<evidence type="ECO:0000313" key="2">
    <source>
        <dbReference type="EMBL" id="RKR73826.1"/>
    </source>
</evidence>
<dbReference type="Proteomes" id="UP000280008">
    <property type="component" value="Unassembled WGS sequence"/>
</dbReference>
<sequence length="226" mass="23358">MTRRPGHAVNEGIIVDPGSEPPVVSEYDVAQSVENVAAWGGDPALYLHFLGAAVRTDPGGDFLALSSLAAWRSGVIDLAQDARGRLADAGLGPEVAGAALGLPADRVGEFARAQERDPFAWPPTDDGAGLRVVGSVGGFRGLWGPWTAPPRETVTVAPGVFRLMSGDESWEVVADVFGARLRRADDASQPGGTATATGSGSGTDTDTVRLVTSPTSYLAYLMRGAA</sequence>
<feature type="compositionally biased region" description="Low complexity" evidence="1">
    <location>
        <begin position="191"/>
        <end position="205"/>
    </location>
</feature>
<keyword evidence="3" id="KW-1185">Reference proteome</keyword>
<reference evidence="2 3" key="1">
    <citation type="submission" date="2018-10" db="EMBL/GenBank/DDBJ databases">
        <title>Sequencing the genomes of 1000 actinobacteria strains.</title>
        <authorList>
            <person name="Klenk H.-P."/>
        </authorList>
    </citation>
    <scope>NUCLEOTIDE SEQUENCE [LARGE SCALE GENOMIC DNA]</scope>
    <source>
        <strain evidence="2 3">DSM 17894</strain>
    </source>
</reference>
<evidence type="ECO:0000313" key="3">
    <source>
        <dbReference type="Proteomes" id="UP000280008"/>
    </source>
</evidence>
<protein>
    <submittedName>
        <fullName evidence="2">Uncharacterized protein</fullName>
    </submittedName>
</protein>
<gene>
    <name evidence="2" type="ORF">C8E83_0923</name>
</gene>
<accession>A0A495IFJ2</accession>
<dbReference type="RefSeq" id="WP_121368648.1">
    <property type="nucleotide sequence ID" value="NZ_RBKS01000001.1"/>
</dbReference>
<dbReference type="EMBL" id="RBKS01000001">
    <property type="protein sequence ID" value="RKR73826.1"/>
    <property type="molecule type" value="Genomic_DNA"/>
</dbReference>
<organism evidence="2 3">
    <name type="scientific">Frondihabitans australicus</name>
    <dbReference type="NCBI Taxonomy" id="386892"/>
    <lineage>
        <taxon>Bacteria</taxon>
        <taxon>Bacillati</taxon>
        <taxon>Actinomycetota</taxon>
        <taxon>Actinomycetes</taxon>
        <taxon>Micrococcales</taxon>
        <taxon>Microbacteriaceae</taxon>
        <taxon>Frondihabitans</taxon>
    </lineage>
</organism>
<dbReference type="AlphaFoldDB" id="A0A495IFJ2"/>
<name>A0A495IFJ2_9MICO</name>
<feature type="region of interest" description="Disordered" evidence="1">
    <location>
        <begin position="184"/>
        <end position="207"/>
    </location>
</feature>
<evidence type="ECO:0000256" key="1">
    <source>
        <dbReference type="SAM" id="MobiDB-lite"/>
    </source>
</evidence>
<comment type="caution">
    <text evidence="2">The sequence shown here is derived from an EMBL/GenBank/DDBJ whole genome shotgun (WGS) entry which is preliminary data.</text>
</comment>
<dbReference type="OrthoDB" id="4617508at2"/>